<dbReference type="InterPro" id="IPR016135">
    <property type="entry name" value="UBQ-conjugating_enzyme/RWD"/>
</dbReference>
<dbReference type="Gene3D" id="3.10.110.10">
    <property type="entry name" value="Ubiquitin Conjugating Enzyme"/>
    <property type="match status" value="1"/>
</dbReference>
<dbReference type="VEuPathDB" id="MicrosporidiaDB:M970_010770"/>
<dbReference type="SUPFAM" id="SSF54495">
    <property type="entry name" value="UBC-like"/>
    <property type="match status" value="1"/>
</dbReference>
<dbReference type="VEuPathDB" id="MicrosporidiaDB:ECU01_0940"/>
<dbReference type="Pfam" id="PF00179">
    <property type="entry name" value="UQ_con"/>
    <property type="match status" value="1"/>
</dbReference>
<dbReference type="VEuPathDB" id="MicrosporidiaDB:AEWR_010770"/>
<proteinExistence type="predicted"/>
<evidence type="ECO:0000313" key="3">
    <source>
        <dbReference type="EMBL" id="AGE96077.1"/>
    </source>
</evidence>
<evidence type="ECO:0000256" key="1">
    <source>
        <dbReference type="ARBA" id="ARBA00022786"/>
    </source>
</evidence>
<dbReference type="VEuPathDB" id="MicrosporidiaDB:AEWQ_010740"/>
<sequence>MDSESCRYFPHLPLSASLLPLGLQRSTVSRSCHPDASFSLGFHPSMSNLERLLAEQENLVKSRKYKFYAIPLPERPKKNITRWECGIPGPQDDVYEGSYYTLYVDFPDDYPFSPPQVMFKYPVYHPNVYPTNQVCLDIIGDRWKPSLNIMNVLCGIQQLLGSPNTRSPANTDASGCLRRDPAGYLESVRENIKRYHSKPEWRGL</sequence>
<organism evidence="3">
    <name type="scientific">Encephalitozoon cuniculi</name>
    <name type="common">Microsporidian parasite</name>
    <dbReference type="NCBI Taxonomy" id="6035"/>
    <lineage>
        <taxon>Eukaryota</taxon>
        <taxon>Fungi</taxon>
        <taxon>Fungi incertae sedis</taxon>
        <taxon>Microsporidia</taxon>
        <taxon>Unikaryonidae</taxon>
        <taxon>Encephalitozoon</taxon>
    </lineage>
</organism>
<dbReference type="SMART" id="SM00212">
    <property type="entry name" value="UBCc"/>
    <property type="match status" value="1"/>
</dbReference>
<dbReference type="InterPro" id="IPR000608">
    <property type="entry name" value="UBC"/>
</dbReference>
<feature type="domain" description="UBC core" evidence="2">
    <location>
        <begin position="47"/>
        <end position="197"/>
    </location>
</feature>
<dbReference type="EMBL" id="KC513612">
    <property type="protein sequence ID" value="AGE96077.1"/>
    <property type="molecule type" value="Genomic_DNA"/>
</dbReference>
<reference evidence="3" key="1">
    <citation type="journal article" date="2013" name="Eukaryot. Cell">
        <title>Extremely Reduced Levels of Heterozygosity in the Vertebrate Pathogen Encephalitozoon cuniculi.</title>
        <authorList>
            <person name="Selman M."/>
            <person name="Sak B."/>
            <person name="Kvac M."/>
            <person name="Farinelli L."/>
            <person name="Weiss L.M."/>
            <person name="Corradi N."/>
        </authorList>
    </citation>
    <scope>NUCLEOTIDE SEQUENCE</scope>
</reference>
<accession>M1K9U0</accession>
<dbReference type="PANTHER" id="PTHR24067">
    <property type="entry name" value="UBIQUITIN-CONJUGATING ENZYME E2"/>
    <property type="match status" value="1"/>
</dbReference>
<keyword evidence="1" id="KW-0833">Ubl conjugation pathway</keyword>
<dbReference type="OMA" id="WKPTISI"/>
<dbReference type="VEuPathDB" id="MicrosporidiaDB:AEWD_010770"/>
<gene>
    <name evidence="3" type="ORF">ECU01_0940</name>
</gene>
<dbReference type="PROSITE" id="PS50127">
    <property type="entry name" value="UBC_2"/>
    <property type="match status" value="1"/>
</dbReference>
<protein>
    <submittedName>
        <fullName evidence="3">Ubiquitin conjugating enzyme e2</fullName>
    </submittedName>
</protein>
<name>M1K9U0_ENCCN</name>
<dbReference type="AlphaFoldDB" id="M1K9U0"/>
<dbReference type="InterPro" id="IPR050113">
    <property type="entry name" value="Ub_conjugating_enzyme"/>
</dbReference>
<evidence type="ECO:0000259" key="2">
    <source>
        <dbReference type="PROSITE" id="PS50127"/>
    </source>
</evidence>